<comment type="subcellular location">
    <subcellularLocation>
        <location evidence="1 4">Bacterial flagellum basal body</location>
    </subcellularLocation>
</comment>
<dbReference type="HAMAP" id="MF_00724">
    <property type="entry name" value="FliE"/>
    <property type="match status" value="1"/>
</dbReference>
<keyword evidence="6" id="KW-1185">Reference proteome</keyword>
<keyword evidence="5" id="KW-0282">Flagellum</keyword>
<dbReference type="PRINTS" id="PR01006">
    <property type="entry name" value="FLGHOOKFLIE"/>
</dbReference>
<proteinExistence type="inferred from homology"/>
<keyword evidence="3 4" id="KW-0975">Bacterial flagellum</keyword>
<evidence type="ECO:0000256" key="2">
    <source>
        <dbReference type="ARBA" id="ARBA00009272"/>
    </source>
</evidence>
<evidence type="ECO:0000313" key="6">
    <source>
        <dbReference type="Proteomes" id="UP001484239"/>
    </source>
</evidence>
<evidence type="ECO:0000256" key="3">
    <source>
        <dbReference type="ARBA" id="ARBA00023143"/>
    </source>
</evidence>
<reference evidence="5 6" key="1">
    <citation type="submission" date="2024-02" db="EMBL/GenBank/DDBJ databases">
        <title>A novel Gemmatimonadota bacterium.</title>
        <authorList>
            <person name="Du Z.-J."/>
            <person name="Ye Y.-Q."/>
        </authorList>
    </citation>
    <scope>NUCLEOTIDE SEQUENCE [LARGE SCALE GENOMIC DNA]</scope>
    <source>
        <strain evidence="5 6">DH-20</strain>
    </source>
</reference>
<dbReference type="PANTHER" id="PTHR34653:SF1">
    <property type="entry name" value="FLAGELLAR HOOK-BASAL BODY COMPLEX PROTEIN FLIE"/>
    <property type="match status" value="1"/>
</dbReference>
<organism evidence="5 6">
    <name type="scientific">Gaopeijia maritima</name>
    <dbReference type="NCBI Taxonomy" id="3119007"/>
    <lineage>
        <taxon>Bacteria</taxon>
        <taxon>Pseudomonadati</taxon>
        <taxon>Gemmatimonadota</taxon>
        <taxon>Longimicrobiia</taxon>
        <taxon>Gaopeijiales</taxon>
        <taxon>Gaopeijiaceae</taxon>
        <taxon>Gaopeijia</taxon>
    </lineage>
</organism>
<sequence length="101" mass="10427">MSAIDQIRAAAAAQGAAPLRPAGNAADVAPGFGDTLKSMLGDVQGLQDKSSDAIGAFLRGDPVEIHEVMAAVEEAGIALDFLIELRNSLTEAYRTVVGMQT</sequence>
<dbReference type="Proteomes" id="UP001484239">
    <property type="component" value="Unassembled WGS sequence"/>
</dbReference>
<accession>A0ABU9ECP5</accession>
<dbReference type="InterPro" id="IPR001624">
    <property type="entry name" value="FliE"/>
</dbReference>
<dbReference type="Pfam" id="PF02049">
    <property type="entry name" value="FliE"/>
    <property type="match status" value="1"/>
</dbReference>
<gene>
    <name evidence="4" type="primary">fliE</name>
    <name evidence="5" type="ORF">WI372_16010</name>
</gene>
<dbReference type="PANTHER" id="PTHR34653">
    <property type="match status" value="1"/>
</dbReference>
<comment type="caution">
    <text evidence="5">The sequence shown here is derived from an EMBL/GenBank/DDBJ whole genome shotgun (WGS) entry which is preliminary data.</text>
</comment>
<keyword evidence="5" id="KW-0969">Cilium</keyword>
<dbReference type="EMBL" id="JBBHLI010000012">
    <property type="protein sequence ID" value="MEK9502498.1"/>
    <property type="molecule type" value="Genomic_DNA"/>
</dbReference>
<evidence type="ECO:0000256" key="1">
    <source>
        <dbReference type="ARBA" id="ARBA00004117"/>
    </source>
</evidence>
<evidence type="ECO:0000256" key="4">
    <source>
        <dbReference type="HAMAP-Rule" id="MF_00724"/>
    </source>
</evidence>
<evidence type="ECO:0000313" key="5">
    <source>
        <dbReference type="EMBL" id="MEK9502498.1"/>
    </source>
</evidence>
<dbReference type="RefSeq" id="WP_405280629.1">
    <property type="nucleotide sequence ID" value="NZ_CP144380.1"/>
</dbReference>
<protein>
    <recommendedName>
        <fullName evidence="4">Flagellar hook-basal body complex protein FliE</fullName>
    </recommendedName>
</protein>
<keyword evidence="5" id="KW-0966">Cell projection</keyword>
<name>A0ABU9ECP5_9BACT</name>
<comment type="similarity">
    <text evidence="2 4">Belongs to the FliE family.</text>
</comment>